<protein>
    <submittedName>
        <fullName evidence="2">Alpha/beta fold hydrolase</fullName>
    </submittedName>
</protein>
<dbReference type="Proteomes" id="UP000434639">
    <property type="component" value="Unassembled WGS sequence"/>
</dbReference>
<proteinExistence type="predicted"/>
<dbReference type="OrthoDB" id="9805423at2"/>
<dbReference type="EMBL" id="WMIB01000016">
    <property type="protein sequence ID" value="MTH54598.1"/>
    <property type="molecule type" value="Genomic_DNA"/>
</dbReference>
<feature type="domain" description="AB hydrolase-1" evidence="1">
    <location>
        <begin position="13"/>
        <end position="136"/>
    </location>
</feature>
<evidence type="ECO:0000313" key="3">
    <source>
        <dbReference type="Proteomes" id="UP000434639"/>
    </source>
</evidence>
<dbReference type="GO" id="GO:0016020">
    <property type="term" value="C:membrane"/>
    <property type="evidence" value="ECO:0007669"/>
    <property type="project" value="TreeGrafter"/>
</dbReference>
<accession>A0A7X2V605</accession>
<dbReference type="RefSeq" id="WP_155113111.1">
    <property type="nucleotide sequence ID" value="NZ_WMIB01000016.1"/>
</dbReference>
<dbReference type="InterPro" id="IPR000073">
    <property type="entry name" value="AB_hydrolase_1"/>
</dbReference>
<dbReference type="InterPro" id="IPR029058">
    <property type="entry name" value="AB_hydrolase_fold"/>
</dbReference>
<dbReference type="PANTHER" id="PTHR43798">
    <property type="entry name" value="MONOACYLGLYCEROL LIPASE"/>
    <property type="match status" value="1"/>
</dbReference>
<evidence type="ECO:0000313" key="2">
    <source>
        <dbReference type="EMBL" id="MTH54598.1"/>
    </source>
</evidence>
<dbReference type="Gene3D" id="3.40.50.1820">
    <property type="entry name" value="alpha/beta hydrolase"/>
    <property type="match status" value="1"/>
</dbReference>
<comment type="caution">
    <text evidence="2">The sequence shown here is derived from an EMBL/GenBank/DDBJ whole genome shotgun (WGS) entry which is preliminary data.</text>
</comment>
<dbReference type="InterPro" id="IPR050266">
    <property type="entry name" value="AB_hydrolase_sf"/>
</dbReference>
<dbReference type="AlphaFoldDB" id="A0A7X2V605"/>
<gene>
    <name evidence="2" type="ORF">GKZ89_14435</name>
</gene>
<name>A0A7X2V605_9BACI</name>
<evidence type="ECO:0000259" key="1">
    <source>
        <dbReference type="Pfam" id="PF00561"/>
    </source>
</evidence>
<dbReference type="SUPFAM" id="SSF53474">
    <property type="entry name" value="alpha/beta-Hydrolases"/>
    <property type="match status" value="1"/>
</dbReference>
<keyword evidence="2" id="KW-0378">Hydrolase</keyword>
<reference evidence="2 3" key="1">
    <citation type="journal article" date="2017" name="Int. J. Syst. Evol. Microbiol.">
        <title>Bacillus mangrovi sp. nov., isolated from a sediment sample from a mangrove forest.</title>
        <authorList>
            <person name="Gupta V."/>
            <person name="Singh P.K."/>
            <person name="Korpole S."/>
            <person name="Tanuku N.R.S."/>
            <person name="Pinnaka A.K."/>
        </authorList>
    </citation>
    <scope>NUCLEOTIDE SEQUENCE [LARGE SCALE GENOMIC DNA]</scope>
    <source>
        <strain evidence="2 3">KCTC 33872</strain>
    </source>
</reference>
<dbReference type="PANTHER" id="PTHR43798:SF33">
    <property type="entry name" value="HYDROLASE, PUTATIVE (AFU_ORTHOLOGUE AFUA_2G14860)-RELATED"/>
    <property type="match status" value="1"/>
</dbReference>
<organism evidence="2 3">
    <name type="scientific">Metabacillus mangrovi</name>
    <dbReference type="NCBI Taxonomy" id="1491830"/>
    <lineage>
        <taxon>Bacteria</taxon>
        <taxon>Bacillati</taxon>
        <taxon>Bacillota</taxon>
        <taxon>Bacilli</taxon>
        <taxon>Bacillales</taxon>
        <taxon>Bacillaceae</taxon>
        <taxon>Metabacillus</taxon>
    </lineage>
</organism>
<dbReference type="PRINTS" id="PR00111">
    <property type="entry name" value="ABHYDROLASE"/>
</dbReference>
<dbReference type="Pfam" id="PF00561">
    <property type="entry name" value="Abhydrolase_1"/>
    <property type="match status" value="1"/>
</dbReference>
<sequence>MDLHAEIKGSGRPIILIHGSGTDLREWVFIVPYLQKTCRVIAYDMRGSGKSPSPAGPMDHVKDLQMVMDDLHLTKAIIVGHSRGGQVACDFALADPSRIDKLILISPNLTGYTYSSEYENWLSKIVSAKNNIPLVTDLILQGKHHTVVAASRHYAFLKEMVFHYVKKTLTEWKSYEMHWPEPPAILRLKEMKPPTLFIQGTREFEDMYQIKEHYSQIPSIESILIPKADSMTTLTHPEEIAENILAFMQ</sequence>
<keyword evidence="3" id="KW-1185">Reference proteome</keyword>
<dbReference type="GO" id="GO:0016787">
    <property type="term" value="F:hydrolase activity"/>
    <property type="evidence" value="ECO:0007669"/>
    <property type="project" value="UniProtKB-KW"/>
</dbReference>